<evidence type="ECO:0000313" key="1">
    <source>
        <dbReference type="EMBL" id="KAI3664823.1"/>
    </source>
</evidence>
<gene>
    <name evidence="1" type="ORF">L6452_43432</name>
</gene>
<proteinExistence type="predicted"/>
<dbReference type="EMBL" id="CM042064">
    <property type="protein sequence ID" value="KAI3664823.1"/>
    <property type="molecule type" value="Genomic_DNA"/>
</dbReference>
<dbReference type="Proteomes" id="UP001055879">
    <property type="component" value="Linkage Group LG18"/>
</dbReference>
<keyword evidence="2" id="KW-1185">Reference proteome</keyword>
<reference evidence="2" key="1">
    <citation type="journal article" date="2022" name="Mol. Ecol. Resour.">
        <title>The genomes of chicory, endive, great burdock and yacon provide insights into Asteraceae palaeo-polyploidization history and plant inulin production.</title>
        <authorList>
            <person name="Fan W."/>
            <person name="Wang S."/>
            <person name="Wang H."/>
            <person name="Wang A."/>
            <person name="Jiang F."/>
            <person name="Liu H."/>
            <person name="Zhao H."/>
            <person name="Xu D."/>
            <person name="Zhang Y."/>
        </authorList>
    </citation>
    <scope>NUCLEOTIDE SEQUENCE [LARGE SCALE GENOMIC DNA]</scope>
    <source>
        <strain evidence="2">cv. Niubang</strain>
    </source>
</reference>
<comment type="caution">
    <text evidence="1">The sequence shown here is derived from an EMBL/GenBank/DDBJ whole genome shotgun (WGS) entry which is preliminary data.</text>
</comment>
<evidence type="ECO:0000313" key="2">
    <source>
        <dbReference type="Proteomes" id="UP001055879"/>
    </source>
</evidence>
<reference evidence="1 2" key="2">
    <citation type="journal article" date="2022" name="Mol. Ecol. Resour.">
        <title>The genomes of chicory, endive, great burdock and yacon provide insights into Asteraceae paleo-polyploidization history and plant inulin production.</title>
        <authorList>
            <person name="Fan W."/>
            <person name="Wang S."/>
            <person name="Wang H."/>
            <person name="Wang A."/>
            <person name="Jiang F."/>
            <person name="Liu H."/>
            <person name="Zhao H."/>
            <person name="Xu D."/>
            <person name="Zhang Y."/>
        </authorList>
    </citation>
    <scope>NUCLEOTIDE SEQUENCE [LARGE SCALE GENOMIC DNA]</scope>
    <source>
        <strain evidence="2">cv. Niubang</strain>
    </source>
</reference>
<sequence>MFHVAKTSGSCNQVLGFEWKSFHISSPPCLTAGTTPDGFSDNCVRDDQTKEKHIRHFSEQLNTPTSVRNYKLNESESVRNSHFKVPSVGKSDGCSFRGTSASQDENGKAHSSFQTPVRQINYSGSSCAKGVSVSRIDFSHGTETPDENKLNLDSFKTPIRPLVCNVSPGNNISTEQKESSDYCSRERKLGVVMETNIGLTSSSSDWISTGTIDETLGSISQV</sequence>
<accession>A0ACB8XDJ0</accession>
<name>A0ACB8XDJ0_ARCLA</name>
<organism evidence="1 2">
    <name type="scientific">Arctium lappa</name>
    <name type="common">Greater burdock</name>
    <name type="synonym">Lappa major</name>
    <dbReference type="NCBI Taxonomy" id="4217"/>
    <lineage>
        <taxon>Eukaryota</taxon>
        <taxon>Viridiplantae</taxon>
        <taxon>Streptophyta</taxon>
        <taxon>Embryophyta</taxon>
        <taxon>Tracheophyta</taxon>
        <taxon>Spermatophyta</taxon>
        <taxon>Magnoliopsida</taxon>
        <taxon>eudicotyledons</taxon>
        <taxon>Gunneridae</taxon>
        <taxon>Pentapetalae</taxon>
        <taxon>asterids</taxon>
        <taxon>campanulids</taxon>
        <taxon>Asterales</taxon>
        <taxon>Asteraceae</taxon>
        <taxon>Carduoideae</taxon>
        <taxon>Cardueae</taxon>
        <taxon>Arctiinae</taxon>
        <taxon>Arctium</taxon>
    </lineage>
</organism>
<protein>
    <submittedName>
        <fullName evidence="1">Uncharacterized protein</fullName>
    </submittedName>
</protein>